<dbReference type="Gene3D" id="4.10.240.10">
    <property type="entry name" value="Zn(2)-C6 fungal-type DNA-binding domain"/>
    <property type="match status" value="1"/>
</dbReference>
<dbReference type="AlphaFoldDB" id="A0A6A6STB0"/>
<evidence type="ECO:0000256" key="5">
    <source>
        <dbReference type="ARBA" id="ARBA00023242"/>
    </source>
</evidence>
<evidence type="ECO:0000256" key="6">
    <source>
        <dbReference type="SAM" id="MobiDB-lite"/>
    </source>
</evidence>
<comment type="subcellular location">
    <subcellularLocation>
        <location evidence="1">Nucleus</location>
    </subcellularLocation>
</comment>
<keyword evidence="9" id="KW-1185">Reference proteome</keyword>
<dbReference type="GO" id="GO:0008270">
    <property type="term" value="F:zinc ion binding"/>
    <property type="evidence" value="ECO:0007669"/>
    <property type="project" value="InterPro"/>
</dbReference>
<keyword evidence="5" id="KW-0539">Nucleus</keyword>
<gene>
    <name evidence="8" type="ORF">K491DRAFT_697917</name>
</gene>
<dbReference type="GO" id="GO:0005634">
    <property type="term" value="C:nucleus"/>
    <property type="evidence" value="ECO:0007669"/>
    <property type="project" value="UniProtKB-SubCell"/>
</dbReference>
<protein>
    <recommendedName>
        <fullName evidence="7">Zn(2)-C6 fungal-type domain-containing protein</fullName>
    </recommendedName>
</protein>
<dbReference type="PANTHER" id="PTHR31845:SF10">
    <property type="entry name" value="ZN(II)2CYS6 TRANSCRIPTION FACTOR (EUROFUNG)"/>
    <property type="match status" value="1"/>
</dbReference>
<dbReference type="PANTHER" id="PTHR31845">
    <property type="entry name" value="FINGER DOMAIN PROTEIN, PUTATIVE-RELATED"/>
    <property type="match status" value="1"/>
</dbReference>
<feature type="region of interest" description="Disordered" evidence="6">
    <location>
        <begin position="48"/>
        <end position="102"/>
    </location>
</feature>
<sequence length="703" mass="77428">MDRPKTARSARWGAACAPCAAAKTRCIRSHMQSSGPQQCDRCRSLEKDCVGQTSGPRKKRQAKPSLDTRMALPKEGLSDLSHSSKTPGGETSTVHGSSSNGSLGYLANSHSASLVSTESQAQLTLSQDETALNTPVHDFIYSAPTGLTCTCMATVNMEDLVPVESDETLLSIYRNQLSSPLPFVIIPDGTTPRQLQATRPFLMKVIRMVASVRHLRLVRGQSRAVMEHISNAILMRSERSLDLLQGILVFLGSYHYHCMAHAQFNNLIRLAVSLVEDMYLSTCPKSQQKSQLPLARAEGTVSRTNEEKRALLGVWYMSSNAGLVVKQLACTRYPKYMDQCLKDLEDAREYKTDQLAIQLVLIQHLTEKIFHYHSSDSTADEQLGSPETSTMARLEAFRVELDSLQKALPPNLKSNYFLSCYHHSAYLRIFEPLLAGSHLPDAETQSFASLSLSGVSISDVFSHFTTALQTWLENWLAIPVCSYFYMPQPAYVQLVHGAMMLSRWVRVAGPSAVKLSGVGTAVSQRESKVPWPPTPALSGVPSCPDLGLPRPPASLSTQLVSAQILNTLRANVIAQPNLQVDILGILDTMGSRFEAAKKEMAAAQGVDWQNDTWDYAAEHLKMKKVRVEKWCEMVAMATDEGRSVPTDADDSVHEGSGEAIDKLAGQSVDSLGWAIPGYDWDNVQWESAMFDEILQDFHTGAVF</sequence>
<dbReference type="InterPro" id="IPR001138">
    <property type="entry name" value="Zn2Cys6_DnaBD"/>
</dbReference>
<dbReference type="OrthoDB" id="5226580at2759"/>
<evidence type="ECO:0000256" key="2">
    <source>
        <dbReference type="ARBA" id="ARBA00023015"/>
    </source>
</evidence>
<evidence type="ECO:0000256" key="1">
    <source>
        <dbReference type="ARBA" id="ARBA00004123"/>
    </source>
</evidence>
<organism evidence="8 9">
    <name type="scientific">Lophiostoma macrostomum CBS 122681</name>
    <dbReference type="NCBI Taxonomy" id="1314788"/>
    <lineage>
        <taxon>Eukaryota</taxon>
        <taxon>Fungi</taxon>
        <taxon>Dikarya</taxon>
        <taxon>Ascomycota</taxon>
        <taxon>Pezizomycotina</taxon>
        <taxon>Dothideomycetes</taxon>
        <taxon>Pleosporomycetidae</taxon>
        <taxon>Pleosporales</taxon>
        <taxon>Lophiostomataceae</taxon>
        <taxon>Lophiostoma</taxon>
    </lineage>
</organism>
<keyword evidence="2" id="KW-0805">Transcription regulation</keyword>
<dbReference type="GO" id="GO:0000981">
    <property type="term" value="F:DNA-binding transcription factor activity, RNA polymerase II-specific"/>
    <property type="evidence" value="ECO:0007669"/>
    <property type="project" value="InterPro"/>
</dbReference>
<keyword evidence="3" id="KW-0238">DNA-binding</keyword>
<feature type="domain" description="Zn(2)-C6 fungal-type" evidence="7">
    <location>
        <begin position="15"/>
        <end position="49"/>
    </location>
</feature>
<dbReference type="Proteomes" id="UP000799324">
    <property type="component" value="Unassembled WGS sequence"/>
</dbReference>
<dbReference type="CDD" id="cd12148">
    <property type="entry name" value="fungal_TF_MHR"/>
    <property type="match status" value="1"/>
</dbReference>
<dbReference type="SUPFAM" id="SSF57701">
    <property type="entry name" value="Zn2/Cys6 DNA-binding domain"/>
    <property type="match status" value="1"/>
</dbReference>
<feature type="compositionally biased region" description="Polar residues" evidence="6">
    <location>
        <begin position="80"/>
        <end position="102"/>
    </location>
</feature>
<evidence type="ECO:0000313" key="9">
    <source>
        <dbReference type="Proteomes" id="UP000799324"/>
    </source>
</evidence>
<name>A0A6A6STB0_9PLEO</name>
<keyword evidence="4" id="KW-0804">Transcription</keyword>
<dbReference type="PROSITE" id="PS00463">
    <property type="entry name" value="ZN2_CY6_FUNGAL_1"/>
    <property type="match status" value="1"/>
</dbReference>
<dbReference type="GO" id="GO:0000976">
    <property type="term" value="F:transcription cis-regulatory region binding"/>
    <property type="evidence" value="ECO:0007669"/>
    <property type="project" value="TreeGrafter"/>
</dbReference>
<evidence type="ECO:0000256" key="4">
    <source>
        <dbReference type="ARBA" id="ARBA00023163"/>
    </source>
</evidence>
<dbReference type="InterPro" id="IPR036864">
    <property type="entry name" value="Zn2-C6_fun-type_DNA-bd_sf"/>
</dbReference>
<evidence type="ECO:0000259" key="7">
    <source>
        <dbReference type="PROSITE" id="PS00463"/>
    </source>
</evidence>
<proteinExistence type="predicted"/>
<evidence type="ECO:0000256" key="3">
    <source>
        <dbReference type="ARBA" id="ARBA00023125"/>
    </source>
</evidence>
<dbReference type="EMBL" id="MU004483">
    <property type="protein sequence ID" value="KAF2649678.1"/>
    <property type="molecule type" value="Genomic_DNA"/>
</dbReference>
<evidence type="ECO:0000313" key="8">
    <source>
        <dbReference type="EMBL" id="KAF2649678.1"/>
    </source>
</evidence>
<accession>A0A6A6STB0</accession>
<reference evidence="8" key="1">
    <citation type="journal article" date="2020" name="Stud. Mycol.">
        <title>101 Dothideomycetes genomes: a test case for predicting lifestyles and emergence of pathogens.</title>
        <authorList>
            <person name="Haridas S."/>
            <person name="Albert R."/>
            <person name="Binder M."/>
            <person name="Bloem J."/>
            <person name="Labutti K."/>
            <person name="Salamov A."/>
            <person name="Andreopoulos B."/>
            <person name="Baker S."/>
            <person name="Barry K."/>
            <person name="Bills G."/>
            <person name="Bluhm B."/>
            <person name="Cannon C."/>
            <person name="Castanera R."/>
            <person name="Culley D."/>
            <person name="Daum C."/>
            <person name="Ezra D."/>
            <person name="Gonzalez J."/>
            <person name="Henrissat B."/>
            <person name="Kuo A."/>
            <person name="Liang C."/>
            <person name="Lipzen A."/>
            <person name="Lutzoni F."/>
            <person name="Magnuson J."/>
            <person name="Mondo S."/>
            <person name="Nolan M."/>
            <person name="Ohm R."/>
            <person name="Pangilinan J."/>
            <person name="Park H.-J."/>
            <person name="Ramirez L."/>
            <person name="Alfaro M."/>
            <person name="Sun H."/>
            <person name="Tritt A."/>
            <person name="Yoshinaga Y."/>
            <person name="Zwiers L.-H."/>
            <person name="Turgeon B."/>
            <person name="Goodwin S."/>
            <person name="Spatafora J."/>
            <person name="Crous P."/>
            <person name="Grigoriev I."/>
        </authorList>
    </citation>
    <scope>NUCLEOTIDE SEQUENCE</scope>
    <source>
        <strain evidence="8">CBS 122681</strain>
    </source>
</reference>
<dbReference type="InterPro" id="IPR051089">
    <property type="entry name" value="prtT"/>
</dbReference>